<evidence type="ECO:0000313" key="1">
    <source>
        <dbReference type="EMBL" id="EAJ9836853.1"/>
    </source>
</evidence>
<dbReference type="InterPro" id="IPR037175">
    <property type="entry name" value="KFase_sf"/>
</dbReference>
<dbReference type="EMBL" id="AACCOW010000006">
    <property type="protein sequence ID" value="EAJ9836853.1"/>
    <property type="molecule type" value="Genomic_DNA"/>
</dbReference>
<dbReference type="InterPro" id="IPR007325">
    <property type="entry name" value="KFase/CYL"/>
</dbReference>
<dbReference type="SUPFAM" id="SSF102198">
    <property type="entry name" value="Putative cyclase"/>
    <property type="match status" value="1"/>
</dbReference>
<reference evidence="1" key="1">
    <citation type="submission" date="2019-04" db="EMBL/GenBank/DDBJ databases">
        <authorList>
            <consortium name="NARMS: The National Antimicrobial Resistance Monitoring System"/>
        </authorList>
    </citation>
    <scope>NUCLEOTIDE SEQUENCE</scope>
    <source>
        <strain evidence="1">FSIS11920232</strain>
    </source>
</reference>
<comment type="caution">
    <text evidence="1">The sequence shown here is derived from an EMBL/GenBank/DDBJ whole genome shotgun (WGS) entry which is preliminary data.</text>
</comment>
<dbReference type="GO" id="GO:0004061">
    <property type="term" value="F:arylformamidase activity"/>
    <property type="evidence" value="ECO:0007669"/>
    <property type="project" value="InterPro"/>
</dbReference>
<dbReference type="Pfam" id="PF04199">
    <property type="entry name" value="Cyclase"/>
    <property type="match status" value="1"/>
</dbReference>
<name>A0A5T0JSU7_CAMCO</name>
<sequence>MEKQHLVNIEQWYCLSYTFNSRRKFYKDNKGFLNNQERYSGRLINRETEISLNSHMNTHIDFPAHCVKSGKFGEEYPLNFFHSQNVSMVFFDLTKEEIPELTCKYFHKNITILNQVEILLINTNFHTLRDDKRYIWNSPIISRQLPLFLKNQFPKLKIVGFDIISLTSQLNRNEGKMCHFNFLSRKGGREILVIEDMYFGNLKKDTIINEIFIAPFYYEKMDGALCTVMVKCEGRK</sequence>
<protein>
    <submittedName>
        <fullName evidence="1">Cyclase</fullName>
    </submittedName>
</protein>
<proteinExistence type="predicted"/>
<accession>A0A5T0JSU7</accession>
<dbReference type="GO" id="GO:0019441">
    <property type="term" value="P:L-tryptophan catabolic process to kynurenine"/>
    <property type="evidence" value="ECO:0007669"/>
    <property type="project" value="InterPro"/>
</dbReference>
<dbReference type="Gene3D" id="3.50.30.50">
    <property type="entry name" value="Putative cyclase"/>
    <property type="match status" value="1"/>
</dbReference>
<gene>
    <name evidence="1" type="ORF">FBI14_03615</name>
</gene>
<dbReference type="AlphaFoldDB" id="A0A5T0JSU7"/>
<organism evidence="1">
    <name type="scientific">Campylobacter coli</name>
    <dbReference type="NCBI Taxonomy" id="195"/>
    <lineage>
        <taxon>Bacteria</taxon>
        <taxon>Pseudomonadati</taxon>
        <taxon>Campylobacterota</taxon>
        <taxon>Epsilonproteobacteria</taxon>
        <taxon>Campylobacterales</taxon>
        <taxon>Campylobacteraceae</taxon>
        <taxon>Campylobacter</taxon>
    </lineage>
</organism>